<organism evidence="3 4">
    <name type="scientific">Terriglobus roseus</name>
    <dbReference type="NCBI Taxonomy" id="392734"/>
    <lineage>
        <taxon>Bacteria</taxon>
        <taxon>Pseudomonadati</taxon>
        <taxon>Acidobacteriota</taxon>
        <taxon>Terriglobia</taxon>
        <taxon>Terriglobales</taxon>
        <taxon>Acidobacteriaceae</taxon>
        <taxon>Terriglobus</taxon>
    </lineage>
</organism>
<dbReference type="OrthoDB" id="9806653at2"/>
<dbReference type="AlphaFoldDB" id="A0A1H4M2X8"/>
<protein>
    <submittedName>
        <fullName evidence="3">Glycosyltransferase involved in cell wall bisynthesis</fullName>
    </submittedName>
</protein>
<dbReference type="Pfam" id="PF00534">
    <property type="entry name" value="Glycos_transf_1"/>
    <property type="match status" value="1"/>
</dbReference>
<name>A0A1H4M2X8_9BACT</name>
<accession>A0A1H4M2X8</accession>
<reference evidence="3 4" key="1">
    <citation type="submission" date="2016-10" db="EMBL/GenBank/DDBJ databases">
        <authorList>
            <person name="de Groot N.N."/>
        </authorList>
    </citation>
    <scope>NUCLEOTIDE SEQUENCE [LARGE SCALE GENOMIC DNA]</scope>
    <source>
        <strain evidence="3 4">AB35.6</strain>
    </source>
</reference>
<dbReference type="InterPro" id="IPR001296">
    <property type="entry name" value="Glyco_trans_1"/>
</dbReference>
<proteinExistence type="predicted"/>
<sequence length="390" mass="43832">MKIIQATFGVFHHFELARELNRRGHLERIYSTFPWKRLEREGVPHDKVETFPWLHTPQLLLSRKNLLPQALRRTLSYRVATTYDTWIARRMPPCDALIALSGAGLKAGKLLQSRGGVFLCDRGSTHHAYQSNILREEYRIWNVPYPSYDPRVEPREIEIYEQADAIVVPSQVCRDSFLQQGVAPDHVHVIPYGVRLDRFHPDGAPSTGPDAPFEVLFVGGVSLRKGIPYLLKAFAALPHPNKRLRVIGSLDPNFAPLLATLPQENVEFLGSLPQPQLVAYMSRSHVMVLPSIEEGLALVQGQALACGCPIIASTATGSEDLFTDGVEGFIVPIRSVQAITDRLQCFVDDPTLRDRMSAAALKRVKSFAGWSEYGDRWEALLHQLTQTKKR</sequence>
<dbReference type="Gene3D" id="3.40.50.2000">
    <property type="entry name" value="Glycogen Phosphorylase B"/>
    <property type="match status" value="2"/>
</dbReference>
<dbReference type="InterPro" id="IPR028098">
    <property type="entry name" value="Glyco_trans_4-like_N"/>
</dbReference>
<evidence type="ECO:0000313" key="3">
    <source>
        <dbReference type="EMBL" id="SEB77389.1"/>
    </source>
</evidence>
<feature type="domain" description="Glycosyl transferase family 1" evidence="1">
    <location>
        <begin position="210"/>
        <end position="362"/>
    </location>
</feature>
<dbReference type="Proteomes" id="UP000182409">
    <property type="component" value="Unassembled WGS sequence"/>
</dbReference>
<dbReference type="PANTHER" id="PTHR12526">
    <property type="entry name" value="GLYCOSYLTRANSFERASE"/>
    <property type="match status" value="1"/>
</dbReference>
<gene>
    <name evidence="3" type="ORF">SAMN05443244_1802</name>
</gene>
<dbReference type="RefSeq" id="WP_074653456.1">
    <property type="nucleotide sequence ID" value="NZ_FNSD01000001.1"/>
</dbReference>
<dbReference type="GO" id="GO:0016757">
    <property type="term" value="F:glycosyltransferase activity"/>
    <property type="evidence" value="ECO:0007669"/>
    <property type="project" value="InterPro"/>
</dbReference>
<evidence type="ECO:0000313" key="4">
    <source>
        <dbReference type="Proteomes" id="UP000182409"/>
    </source>
</evidence>
<evidence type="ECO:0000259" key="1">
    <source>
        <dbReference type="Pfam" id="PF00534"/>
    </source>
</evidence>
<evidence type="ECO:0000259" key="2">
    <source>
        <dbReference type="Pfam" id="PF13439"/>
    </source>
</evidence>
<dbReference type="EMBL" id="FNSD01000001">
    <property type="protein sequence ID" value="SEB77389.1"/>
    <property type="molecule type" value="Genomic_DNA"/>
</dbReference>
<dbReference type="Pfam" id="PF13439">
    <property type="entry name" value="Glyco_transf_4"/>
    <property type="match status" value="1"/>
</dbReference>
<dbReference type="SUPFAM" id="SSF53756">
    <property type="entry name" value="UDP-Glycosyltransferase/glycogen phosphorylase"/>
    <property type="match status" value="1"/>
</dbReference>
<keyword evidence="3" id="KW-0808">Transferase</keyword>
<feature type="domain" description="Glycosyltransferase subfamily 4-like N-terminal" evidence="2">
    <location>
        <begin position="126"/>
        <end position="198"/>
    </location>
</feature>
<dbReference type="CDD" id="cd03801">
    <property type="entry name" value="GT4_PimA-like"/>
    <property type="match status" value="1"/>
</dbReference>